<comment type="caution">
    <text evidence="1">The sequence shown here is derived from an EMBL/GenBank/DDBJ whole genome shotgun (WGS) entry which is preliminary data.</text>
</comment>
<dbReference type="EMBL" id="BJUW01000002">
    <property type="protein sequence ID" value="GEK85537.1"/>
    <property type="molecule type" value="Genomic_DNA"/>
</dbReference>
<organism evidence="1 2">
    <name type="scientific">Microbacterium aerolatum</name>
    <dbReference type="NCBI Taxonomy" id="153731"/>
    <lineage>
        <taxon>Bacteria</taxon>
        <taxon>Bacillati</taxon>
        <taxon>Actinomycetota</taxon>
        <taxon>Actinomycetes</taxon>
        <taxon>Micrococcales</taxon>
        <taxon>Microbacteriaceae</taxon>
        <taxon>Microbacterium</taxon>
    </lineage>
</organism>
<gene>
    <name evidence="1" type="ORF">MAE01_07130</name>
</gene>
<dbReference type="Proteomes" id="UP000321225">
    <property type="component" value="Unassembled WGS sequence"/>
</dbReference>
<accession>A0A511AHR7</accession>
<evidence type="ECO:0000313" key="1">
    <source>
        <dbReference type="EMBL" id="GEK85537.1"/>
    </source>
</evidence>
<name>A0A511AHR7_9MICO</name>
<dbReference type="AlphaFoldDB" id="A0A511AHR7"/>
<reference evidence="1 2" key="1">
    <citation type="submission" date="2019-07" db="EMBL/GenBank/DDBJ databases">
        <title>Whole genome shotgun sequence of Microbacterium aerolatum NBRC 103071.</title>
        <authorList>
            <person name="Hosoyama A."/>
            <person name="Uohara A."/>
            <person name="Ohji S."/>
            <person name="Ichikawa N."/>
        </authorList>
    </citation>
    <scope>NUCLEOTIDE SEQUENCE [LARGE SCALE GENOMIC DNA]</scope>
    <source>
        <strain evidence="1 2">NBRC 103071</strain>
    </source>
</reference>
<proteinExistence type="predicted"/>
<protein>
    <submittedName>
        <fullName evidence="1">Uncharacterized protein</fullName>
    </submittedName>
</protein>
<evidence type="ECO:0000313" key="2">
    <source>
        <dbReference type="Proteomes" id="UP000321225"/>
    </source>
</evidence>
<sequence>MSSPSSIPLATAVTVSVSLLDTRGIPTRVDRYLARLHTPER</sequence>
<keyword evidence="2" id="KW-1185">Reference proteome</keyword>
<dbReference type="RefSeq" id="WP_267901836.1">
    <property type="nucleotide sequence ID" value="NZ_BJUW01000002.1"/>
</dbReference>